<proteinExistence type="predicted"/>
<evidence type="ECO:0000313" key="2">
    <source>
        <dbReference type="Proteomes" id="UP000474957"/>
    </source>
</evidence>
<accession>A0A6L5Z3J4</accession>
<organism evidence="1 2">
    <name type="scientific">Halovulum marinum</name>
    <dbReference type="NCBI Taxonomy" id="2662447"/>
    <lineage>
        <taxon>Bacteria</taxon>
        <taxon>Pseudomonadati</taxon>
        <taxon>Pseudomonadota</taxon>
        <taxon>Alphaproteobacteria</taxon>
        <taxon>Rhodobacterales</taxon>
        <taxon>Paracoccaceae</taxon>
        <taxon>Halovulum</taxon>
    </lineage>
</organism>
<dbReference type="AlphaFoldDB" id="A0A6L5Z3J4"/>
<keyword evidence="2" id="KW-1185">Reference proteome</keyword>
<sequence>MGNLVTNRINFDLSGKPCLEDELREICARISPQDPAQLVAGIFAGGRVPTSLDFRIASPEPEDIRGMKIDKDFDVGLAIVSRDRDYIALWDEAMDAGVAAMPPHMQRTRHSVLAAAGLAGLSEAELLAYGVSALPDAFMAAARSARFFEKTGAFEPITWRTQRWGVRAHSPEATLWLEGDALSMRFDTVNGAPAQWLEVLAEALPRTVFAGASYDQDTDYSASFATEGDGELSFAESDDPDGVLAARSIVSGLSAEDLLAEDEALDGGDADDGGPDDGP</sequence>
<comment type="caution">
    <text evidence="1">The sequence shown here is derived from an EMBL/GenBank/DDBJ whole genome shotgun (WGS) entry which is preliminary data.</text>
</comment>
<dbReference type="Proteomes" id="UP000474957">
    <property type="component" value="Unassembled WGS sequence"/>
</dbReference>
<name>A0A6L5Z3J4_9RHOB</name>
<reference evidence="1 2" key="1">
    <citation type="submission" date="2019-10" db="EMBL/GenBank/DDBJ databases">
        <title>Cognatihalovulum marinum gen. nov. sp. nov., a new member of the family Rhodobacteraceae isolated from deep seawater of the Northwest Indian Ocean.</title>
        <authorList>
            <person name="Ruan C."/>
            <person name="Wang J."/>
            <person name="Zheng X."/>
            <person name="Song L."/>
            <person name="Zhu Y."/>
            <person name="Huang Y."/>
            <person name="Lu Z."/>
            <person name="Du W."/>
            <person name="Huang L."/>
            <person name="Dai X."/>
        </authorList>
    </citation>
    <scope>NUCLEOTIDE SEQUENCE [LARGE SCALE GENOMIC DNA]</scope>
    <source>
        <strain evidence="1 2">2CG4</strain>
    </source>
</reference>
<dbReference type="RefSeq" id="WP_154447453.1">
    <property type="nucleotide sequence ID" value="NZ_WIND01000013.1"/>
</dbReference>
<gene>
    <name evidence="1" type="ORF">GE300_14795</name>
</gene>
<protein>
    <submittedName>
        <fullName evidence="1">Uncharacterized protein</fullName>
    </submittedName>
</protein>
<evidence type="ECO:0000313" key="1">
    <source>
        <dbReference type="EMBL" id="MSU90869.1"/>
    </source>
</evidence>
<dbReference type="EMBL" id="WIND01000013">
    <property type="protein sequence ID" value="MSU90869.1"/>
    <property type="molecule type" value="Genomic_DNA"/>
</dbReference>